<organism evidence="2 3">
    <name type="scientific">Citrullus colocynthis</name>
    <name type="common">colocynth</name>
    <dbReference type="NCBI Taxonomy" id="252529"/>
    <lineage>
        <taxon>Eukaryota</taxon>
        <taxon>Viridiplantae</taxon>
        <taxon>Streptophyta</taxon>
        <taxon>Embryophyta</taxon>
        <taxon>Tracheophyta</taxon>
        <taxon>Spermatophyta</taxon>
        <taxon>Magnoliopsida</taxon>
        <taxon>eudicotyledons</taxon>
        <taxon>Gunneridae</taxon>
        <taxon>Pentapetalae</taxon>
        <taxon>rosids</taxon>
        <taxon>fabids</taxon>
        <taxon>Cucurbitales</taxon>
        <taxon>Cucurbitaceae</taxon>
        <taxon>Benincaseae</taxon>
        <taxon>Citrullus</taxon>
    </lineage>
</organism>
<proteinExistence type="predicted"/>
<keyword evidence="1" id="KW-0812">Transmembrane</keyword>
<sequence length="106" mass="12404">MEADHYLYFEFPTSYSILIKKFQPKALNFIIGLIPLHIFILQRSKKMEDQRPATFLKRIGRTKDGREGSEIDELMLPVNKEPEFSVEFEKEKIDLHIKGQDTSSTT</sequence>
<keyword evidence="1" id="KW-0472">Membrane</keyword>
<evidence type="ECO:0000256" key="1">
    <source>
        <dbReference type="SAM" id="Phobius"/>
    </source>
</evidence>
<evidence type="ECO:0000313" key="3">
    <source>
        <dbReference type="Proteomes" id="UP001642487"/>
    </source>
</evidence>
<evidence type="ECO:0000313" key="2">
    <source>
        <dbReference type="EMBL" id="CAK9325843.1"/>
    </source>
</evidence>
<gene>
    <name evidence="2" type="ORF">CITCOLO1_LOCUS18116</name>
</gene>
<feature type="transmembrane region" description="Helical" evidence="1">
    <location>
        <begin position="22"/>
        <end position="41"/>
    </location>
</feature>
<reference evidence="2 3" key="1">
    <citation type="submission" date="2024-03" db="EMBL/GenBank/DDBJ databases">
        <authorList>
            <person name="Gkanogiannis A."/>
            <person name="Becerra Lopez-Lavalle L."/>
        </authorList>
    </citation>
    <scope>NUCLEOTIDE SEQUENCE [LARGE SCALE GENOMIC DNA]</scope>
</reference>
<dbReference type="EMBL" id="OZ021741">
    <property type="protein sequence ID" value="CAK9325843.1"/>
    <property type="molecule type" value="Genomic_DNA"/>
</dbReference>
<name>A0ABP0YZ81_9ROSI</name>
<keyword evidence="3" id="KW-1185">Reference proteome</keyword>
<dbReference type="Proteomes" id="UP001642487">
    <property type="component" value="Chromosome 7"/>
</dbReference>
<keyword evidence="1" id="KW-1133">Transmembrane helix</keyword>
<accession>A0ABP0YZ81</accession>
<protein>
    <submittedName>
        <fullName evidence="2">Uncharacterized protein</fullName>
    </submittedName>
</protein>